<protein>
    <recommendedName>
        <fullName evidence="4">DUF1269 domain-containing protein</fullName>
    </recommendedName>
</protein>
<sequence length="125" mass="12782">MPKASVLQKTELTYGLELGVGVGSIAGMLGGVLAVTFPPAGLILGGGAVIATTLAGASFGSVVSLLIARDIPNHELQTFETGIAQGQTLLILDIPTAQIDEITQLIKNTHPEAQIGVVKPAKERA</sequence>
<evidence type="ECO:0000313" key="3">
    <source>
        <dbReference type="Proteomes" id="UP000076962"/>
    </source>
</evidence>
<dbReference type="AlphaFoldDB" id="A0A176S4E5"/>
<evidence type="ECO:0000256" key="1">
    <source>
        <dbReference type="SAM" id="Phobius"/>
    </source>
</evidence>
<keyword evidence="1" id="KW-0472">Membrane</keyword>
<name>A0A176S4E5_9GAMM</name>
<feature type="transmembrane region" description="Helical" evidence="1">
    <location>
        <begin position="12"/>
        <end position="37"/>
    </location>
</feature>
<accession>A0A176S4E5</accession>
<dbReference type="EMBL" id="LUTY01000730">
    <property type="protein sequence ID" value="OAD22807.1"/>
    <property type="molecule type" value="Genomic_DNA"/>
</dbReference>
<dbReference type="Proteomes" id="UP000076962">
    <property type="component" value="Unassembled WGS sequence"/>
</dbReference>
<feature type="transmembrane region" description="Helical" evidence="1">
    <location>
        <begin position="43"/>
        <end position="68"/>
    </location>
</feature>
<keyword evidence="1" id="KW-1133">Transmembrane helix</keyword>
<reference evidence="2 3" key="1">
    <citation type="submission" date="2016-05" db="EMBL/GenBank/DDBJ databases">
        <title>Single-cell genome of chain-forming Candidatus Thiomargarita nelsonii and comparison to other large sulfur-oxidizing bacteria.</title>
        <authorList>
            <person name="Winkel M."/>
            <person name="Salman V."/>
            <person name="Woyke T."/>
            <person name="Schulz-Vogt H."/>
            <person name="Richter M."/>
            <person name="Flood B."/>
            <person name="Bailey J."/>
            <person name="Amann R."/>
            <person name="Mussmann M."/>
        </authorList>
    </citation>
    <scope>NUCLEOTIDE SEQUENCE [LARGE SCALE GENOMIC DNA]</scope>
    <source>
        <strain evidence="2 3">THI036</strain>
    </source>
</reference>
<keyword evidence="1" id="KW-0812">Transmembrane</keyword>
<evidence type="ECO:0008006" key="4">
    <source>
        <dbReference type="Google" id="ProtNLM"/>
    </source>
</evidence>
<proteinExistence type="predicted"/>
<keyword evidence="3" id="KW-1185">Reference proteome</keyword>
<organism evidence="2 3">
    <name type="scientific">Candidatus Thiomargarita nelsonii</name>
    <dbReference type="NCBI Taxonomy" id="1003181"/>
    <lineage>
        <taxon>Bacteria</taxon>
        <taxon>Pseudomonadati</taxon>
        <taxon>Pseudomonadota</taxon>
        <taxon>Gammaproteobacteria</taxon>
        <taxon>Thiotrichales</taxon>
        <taxon>Thiotrichaceae</taxon>
        <taxon>Thiomargarita</taxon>
    </lineage>
</organism>
<evidence type="ECO:0000313" key="2">
    <source>
        <dbReference type="EMBL" id="OAD22807.1"/>
    </source>
</evidence>
<gene>
    <name evidence="2" type="ORF">THIOM_001379</name>
</gene>
<comment type="caution">
    <text evidence="2">The sequence shown here is derived from an EMBL/GenBank/DDBJ whole genome shotgun (WGS) entry which is preliminary data.</text>
</comment>